<organism evidence="1 2">
    <name type="scientific">Lentibacillus cibarius</name>
    <dbReference type="NCBI Taxonomy" id="2583219"/>
    <lineage>
        <taxon>Bacteria</taxon>
        <taxon>Bacillati</taxon>
        <taxon>Bacillota</taxon>
        <taxon>Bacilli</taxon>
        <taxon>Bacillales</taxon>
        <taxon>Bacillaceae</taxon>
        <taxon>Lentibacillus</taxon>
    </lineage>
</organism>
<dbReference type="Proteomes" id="UP000319280">
    <property type="component" value="Unassembled WGS sequence"/>
</dbReference>
<protein>
    <recommendedName>
        <fullName evidence="3">DnaD domain protein</fullName>
    </recommendedName>
</protein>
<reference evidence="1 2" key="1">
    <citation type="submission" date="2019-07" db="EMBL/GenBank/DDBJ databases">
        <title>Genomic analysis of Lentibacillus sp. NKC851-2.</title>
        <authorList>
            <person name="Oh Y.J."/>
        </authorList>
    </citation>
    <scope>NUCLEOTIDE SEQUENCE [LARGE SCALE GENOMIC DNA]</scope>
    <source>
        <strain evidence="1 2">NKC851-2</strain>
    </source>
</reference>
<proteinExistence type="predicted"/>
<dbReference type="RefSeq" id="WP_142790849.1">
    <property type="nucleotide sequence ID" value="NZ_VJMZ01000001.1"/>
</dbReference>
<name>A0A549YIS2_9BACI</name>
<comment type="caution">
    <text evidence="1">The sequence shown here is derived from an EMBL/GenBank/DDBJ whole genome shotgun (WGS) entry which is preliminary data.</text>
</comment>
<evidence type="ECO:0000313" key="2">
    <source>
        <dbReference type="Proteomes" id="UP000319280"/>
    </source>
</evidence>
<sequence>MNYIKELNAFYQLMDFHPLSGAAIALWNTMMHFNNQNGWQQSFSAPDSIIEITSGIKGASFQCARNELREQGYIHVTTCESNETATYQMISLIKPLHRINSLSVTEEGQHIPAYDEQPHTQHVANDEMAQSEPQATERAEQSANDAMVDLTPEVNAIHKMEDNVKDNMVHYTEDNTVHNNVNNNMKDNTAHFMEDNMNHNTDHKVNHNADHFADHNADPLVKQYINKNKTKIKQNINQ</sequence>
<evidence type="ECO:0000313" key="1">
    <source>
        <dbReference type="EMBL" id="TRM11770.1"/>
    </source>
</evidence>
<keyword evidence="2" id="KW-1185">Reference proteome</keyword>
<evidence type="ECO:0008006" key="3">
    <source>
        <dbReference type="Google" id="ProtNLM"/>
    </source>
</evidence>
<accession>A0A549YIS2</accession>
<dbReference type="EMBL" id="VJMZ01000001">
    <property type="protein sequence ID" value="TRM11770.1"/>
    <property type="molecule type" value="Genomic_DNA"/>
</dbReference>
<gene>
    <name evidence="1" type="ORF">FH966_08810</name>
</gene>
<dbReference type="AlphaFoldDB" id="A0A549YIS2"/>